<evidence type="ECO:0000313" key="1">
    <source>
        <dbReference type="EMBL" id="ARN81790.1"/>
    </source>
</evidence>
<gene>
    <name evidence="1" type="ORF">B1812_12660</name>
</gene>
<accession>A0A1W6MW07</accession>
<dbReference type="STRING" id="655015.B1812_12660"/>
<reference evidence="1 2" key="1">
    <citation type="submission" date="2017-02" db="EMBL/GenBank/DDBJ databases">
        <authorList>
            <person name="Peterson S.W."/>
        </authorList>
    </citation>
    <scope>NUCLEOTIDE SEQUENCE [LARGE SCALE GENOMIC DNA]</scope>
    <source>
        <strain evidence="1 2">S285</strain>
    </source>
</reference>
<dbReference type="AlphaFoldDB" id="A0A1W6MW07"/>
<dbReference type="EMBL" id="CP019948">
    <property type="protein sequence ID" value="ARN81790.1"/>
    <property type="molecule type" value="Genomic_DNA"/>
</dbReference>
<dbReference type="KEGG" id="mbry:B1812_12660"/>
<protein>
    <submittedName>
        <fullName evidence="1">Uncharacterized protein</fullName>
    </submittedName>
</protein>
<dbReference type="Proteomes" id="UP000193978">
    <property type="component" value="Chromosome"/>
</dbReference>
<name>A0A1W6MW07_9HYPH</name>
<keyword evidence="2" id="KW-1185">Reference proteome</keyword>
<organism evidence="1 2">
    <name type="scientific">Methylocystis bryophila</name>
    <dbReference type="NCBI Taxonomy" id="655015"/>
    <lineage>
        <taxon>Bacteria</taxon>
        <taxon>Pseudomonadati</taxon>
        <taxon>Pseudomonadota</taxon>
        <taxon>Alphaproteobacteria</taxon>
        <taxon>Hyphomicrobiales</taxon>
        <taxon>Methylocystaceae</taxon>
        <taxon>Methylocystis</taxon>
    </lineage>
</organism>
<proteinExistence type="predicted"/>
<sequence length="71" mass="8350">MLQPFDLARFLIARTFPFERETREEPSRRMRTPQISQDSPLAHALRSILFIAEWLRAAMLDEPAAKRAYFA</sequence>
<evidence type="ECO:0000313" key="2">
    <source>
        <dbReference type="Proteomes" id="UP000193978"/>
    </source>
</evidence>